<gene>
    <name evidence="1" type="ORF">GUJ93_ZPchr0015g6777</name>
</gene>
<reference evidence="1" key="2">
    <citation type="submission" date="2021-02" db="EMBL/GenBank/DDBJ databases">
        <authorList>
            <person name="Kimball J.A."/>
            <person name="Haas M.W."/>
            <person name="Macchietto M."/>
            <person name="Kono T."/>
            <person name="Duquette J."/>
            <person name="Shao M."/>
        </authorList>
    </citation>
    <scope>NUCLEOTIDE SEQUENCE</scope>
    <source>
        <tissue evidence="1">Fresh leaf tissue</tissue>
    </source>
</reference>
<evidence type="ECO:0000313" key="2">
    <source>
        <dbReference type="Proteomes" id="UP000729402"/>
    </source>
</evidence>
<protein>
    <submittedName>
        <fullName evidence="1">Uncharacterized protein</fullName>
    </submittedName>
</protein>
<dbReference type="EMBL" id="JAAALK010000085">
    <property type="protein sequence ID" value="KAG8083547.1"/>
    <property type="molecule type" value="Genomic_DNA"/>
</dbReference>
<proteinExistence type="predicted"/>
<organism evidence="1 2">
    <name type="scientific">Zizania palustris</name>
    <name type="common">Northern wild rice</name>
    <dbReference type="NCBI Taxonomy" id="103762"/>
    <lineage>
        <taxon>Eukaryota</taxon>
        <taxon>Viridiplantae</taxon>
        <taxon>Streptophyta</taxon>
        <taxon>Embryophyta</taxon>
        <taxon>Tracheophyta</taxon>
        <taxon>Spermatophyta</taxon>
        <taxon>Magnoliopsida</taxon>
        <taxon>Liliopsida</taxon>
        <taxon>Poales</taxon>
        <taxon>Poaceae</taxon>
        <taxon>BOP clade</taxon>
        <taxon>Oryzoideae</taxon>
        <taxon>Oryzeae</taxon>
        <taxon>Zizaniinae</taxon>
        <taxon>Zizania</taxon>
    </lineage>
</organism>
<dbReference type="Proteomes" id="UP000729402">
    <property type="component" value="Unassembled WGS sequence"/>
</dbReference>
<sequence length="97" mass="10577">MCLCAVGRRQGLGGALGMARLAGLGRCARNGEACAARCSRLCTALLQAQCFGALSSYRRHTTRDGFNRHGRQMRECERCAASGEERAREQERRDGAN</sequence>
<accession>A0A8J5T969</accession>
<name>A0A8J5T969_ZIZPA</name>
<evidence type="ECO:0000313" key="1">
    <source>
        <dbReference type="EMBL" id="KAG8083547.1"/>
    </source>
</evidence>
<keyword evidence="2" id="KW-1185">Reference proteome</keyword>
<reference evidence="1" key="1">
    <citation type="journal article" date="2021" name="bioRxiv">
        <title>Whole Genome Assembly and Annotation of Northern Wild Rice, Zizania palustris L., Supports a Whole Genome Duplication in the Zizania Genus.</title>
        <authorList>
            <person name="Haas M."/>
            <person name="Kono T."/>
            <person name="Macchietto M."/>
            <person name="Millas R."/>
            <person name="McGilp L."/>
            <person name="Shao M."/>
            <person name="Duquette J."/>
            <person name="Hirsch C.N."/>
            <person name="Kimball J."/>
        </authorList>
    </citation>
    <scope>NUCLEOTIDE SEQUENCE</scope>
    <source>
        <tissue evidence="1">Fresh leaf tissue</tissue>
    </source>
</reference>
<dbReference type="AlphaFoldDB" id="A0A8J5T969"/>
<comment type="caution">
    <text evidence="1">The sequence shown here is derived from an EMBL/GenBank/DDBJ whole genome shotgun (WGS) entry which is preliminary data.</text>
</comment>